<dbReference type="InterPro" id="IPR029058">
    <property type="entry name" value="AB_hydrolase_fold"/>
</dbReference>
<keyword evidence="2" id="KW-1185">Reference proteome</keyword>
<name>A0ABS7X8A4_9GAMM</name>
<dbReference type="PANTHER" id="PTHR48098">
    <property type="entry name" value="ENTEROCHELIN ESTERASE-RELATED"/>
    <property type="match status" value="1"/>
</dbReference>
<dbReference type="InterPro" id="IPR000801">
    <property type="entry name" value="Esterase-like"/>
</dbReference>
<evidence type="ECO:0000313" key="2">
    <source>
        <dbReference type="Proteomes" id="UP000663814"/>
    </source>
</evidence>
<gene>
    <name evidence="1" type="ORF">I4W93_005470</name>
</gene>
<dbReference type="Pfam" id="PF00756">
    <property type="entry name" value="Esterase"/>
    <property type="match status" value="1"/>
</dbReference>
<dbReference type="RefSeq" id="WP_205310399.1">
    <property type="nucleotide sequence ID" value="NZ_JAERPS020000001.1"/>
</dbReference>
<dbReference type="InterPro" id="IPR050583">
    <property type="entry name" value="Mycobacterial_A85_antigen"/>
</dbReference>
<evidence type="ECO:0008006" key="3">
    <source>
        <dbReference type="Google" id="ProtNLM"/>
    </source>
</evidence>
<organism evidence="1 2">
    <name type="scientific">Rheinheimera maricola</name>
    <dbReference type="NCBI Taxonomy" id="2793282"/>
    <lineage>
        <taxon>Bacteria</taxon>
        <taxon>Pseudomonadati</taxon>
        <taxon>Pseudomonadota</taxon>
        <taxon>Gammaproteobacteria</taxon>
        <taxon>Chromatiales</taxon>
        <taxon>Chromatiaceae</taxon>
        <taxon>Rheinheimera</taxon>
    </lineage>
</organism>
<proteinExistence type="predicted"/>
<dbReference type="SUPFAM" id="SSF53474">
    <property type="entry name" value="alpha/beta-Hydrolases"/>
    <property type="match status" value="1"/>
</dbReference>
<dbReference type="Gene3D" id="3.40.50.1820">
    <property type="entry name" value="alpha/beta hydrolase"/>
    <property type="match status" value="1"/>
</dbReference>
<sequence length="265" mass="30249">MKYSYLVLLIWCQTIMATPTDYSLSDNLVIYSEKLGYSLQYRVLAPLNSADIQAAQIMFVTDGQNYLQDAKFDQLLVSLMQQNNIAPVIAVFVDSRDPDDLTINRRHSQFMCNADYAGFFQQELIPVIEQRFRLQFSERKSMIMGLSFGALNAGCFGVLLPKSFTHLAMQSPASDKHVKILAKVYQQATVSAVKMFITVGTRNDNTRAGRAFHRQVVKQGYDVSYVEVPYGHVWDNWRSTLEQIMRWFAPYATTTKAVENANETY</sequence>
<dbReference type="EMBL" id="JAERPS020000001">
    <property type="protein sequence ID" value="MBZ9611037.1"/>
    <property type="molecule type" value="Genomic_DNA"/>
</dbReference>
<evidence type="ECO:0000313" key="1">
    <source>
        <dbReference type="EMBL" id="MBZ9611037.1"/>
    </source>
</evidence>
<comment type="caution">
    <text evidence="1">The sequence shown here is derived from an EMBL/GenBank/DDBJ whole genome shotgun (WGS) entry which is preliminary data.</text>
</comment>
<reference evidence="1 2" key="1">
    <citation type="submission" date="2021-08" db="EMBL/GenBank/DDBJ databases">
        <title>Rheinheimera aquimaris sp. nov., isolated from seawater of the East Sea in Korea.</title>
        <authorList>
            <person name="Kim K.H."/>
            <person name="Wenting R."/>
            <person name="Kim K.R."/>
            <person name="Jeon C.O."/>
        </authorList>
    </citation>
    <scope>NUCLEOTIDE SEQUENCE [LARGE SCALE GENOMIC DNA]</scope>
    <source>
        <strain evidence="1 2">MA-13</strain>
    </source>
</reference>
<dbReference type="Proteomes" id="UP000663814">
    <property type="component" value="Unassembled WGS sequence"/>
</dbReference>
<dbReference type="PANTHER" id="PTHR48098:SF3">
    <property type="entry name" value="IRON(III) ENTEROBACTIN ESTERASE"/>
    <property type="match status" value="1"/>
</dbReference>
<accession>A0ABS7X8A4</accession>
<protein>
    <recommendedName>
        <fullName evidence="3">Esterase family protein</fullName>
    </recommendedName>
</protein>